<evidence type="ECO:0000313" key="1">
    <source>
        <dbReference type="EMBL" id="SEL15641.1"/>
    </source>
</evidence>
<dbReference type="Proteomes" id="UP000199120">
    <property type="component" value="Unassembled WGS sequence"/>
</dbReference>
<organism evidence="1 2">
    <name type="scientific">Paraburkholderia caballeronis</name>
    <dbReference type="NCBI Taxonomy" id="416943"/>
    <lineage>
        <taxon>Bacteria</taxon>
        <taxon>Pseudomonadati</taxon>
        <taxon>Pseudomonadota</taxon>
        <taxon>Betaproteobacteria</taxon>
        <taxon>Burkholderiales</taxon>
        <taxon>Burkholderiaceae</taxon>
        <taxon>Paraburkholderia</taxon>
    </lineage>
</organism>
<proteinExistence type="predicted"/>
<keyword evidence="2" id="KW-1185">Reference proteome</keyword>
<dbReference type="AlphaFoldDB" id="A0A1H7MX28"/>
<name>A0A1H7MX28_9BURK</name>
<reference evidence="2" key="1">
    <citation type="submission" date="2016-10" db="EMBL/GenBank/DDBJ databases">
        <authorList>
            <person name="Varghese N."/>
            <person name="Submissions S."/>
        </authorList>
    </citation>
    <scope>NUCLEOTIDE SEQUENCE [LARGE SCALE GENOMIC DNA]</scope>
    <source>
        <strain evidence="2">LMG 26416</strain>
    </source>
</reference>
<dbReference type="EMBL" id="FOAJ01000005">
    <property type="protein sequence ID" value="SEL15641.1"/>
    <property type="molecule type" value="Genomic_DNA"/>
</dbReference>
<dbReference type="STRING" id="416943.SAMN05445871_1445"/>
<sequence>MNPVYMVYWCEPGDAAPVPHAQGFPADAMSDALRFAEALRARQHRGEAVSFVTLCSEHPNAVGRAGVADPPADYAWKKRRA</sequence>
<accession>A0A1H7MX28</accession>
<evidence type="ECO:0000313" key="2">
    <source>
        <dbReference type="Proteomes" id="UP000199120"/>
    </source>
</evidence>
<gene>
    <name evidence="1" type="ORF">SAMN05192542_105219</name>
</gene>
<protein>
    <submittedName>
        <fullName evidence="1">Uncharacterized protein</fullName>
    </submittedName>
</protein>